<dbReference type="InterPro" id="IPR004046">
    <property type="entry name" value="GST_C"/>
</dbReference>
<dbReference type="PANTHER" id="PTHR11571">
    <property type="entry name" value="GLUTATHIONE S-TRANSFERASE"/>
    <property type="match status" value="1"/>
</dbReference>
<proteinExistence type="predicted"/>
<accession>A0AAD2FVZ4</accession>
<dbReference type="InterPro" id="IPR050213">
    <property type="entry name" value="GST_superfamily"/>
</dbReference>
<feature type="domain" description="GST N-terminal" evidence="1">
    <location>
        <begin position="4"/>
        <end position="82"/>
    </location>
</feature>
<dbReference type="InterPro" id="IPR036282">
    <property type="entry name" value="Glutathione-S-Trfase_C_sf"/>
</dbReference>
<evidence type="ECO:0000259" key="1">
    <source>
        <dbReference type="PROSITE" id="PS50404"/>
    </source>
</evidence>
<dbReference type="PANTHER" id="PTHR11571:SF150">
    <property type="entry name" value="GLUTATHIONE S-TRANSFERASE"/>
    <property type="match status" value="1"/>
</dbReference>
<evidence type="ECO:0000313" key="4">
    <source>
        <dbReference type="Proteomes" id="UP001295423"/>
    </source>
</evidence>
<keyword evidence="4" id="KW-1185">Reference proteome</keyword>
<dbReference type="AlphaFoldDB" id="A0AAD2FVZ4"/>
<dbReference type="SUPFAM" id="SSF47616">
    <property type="entry name" value="GST C-terminal domain-like"/>
    <property type="match status" value="1"/>
</dbReference>
<dbReference type="Pfam" id="PF14497">
    <property type="entry name" value="GST_C_3"/>
    <property type="match status" value="1"/>
</dbReference>
<reference evidence="3" key="1">
    <citation type="submission" date="2023-08" db="EMBL/GenBank/DDBJ databases">
        <authorList>
            <person name="Audoor S."/>
            <person name="Bilcke G."/>
        </authorList>
    </citation>
    <scope>NUCLEOTIDE SEQUENCE</scope>
</reference>
<protein>
    <recommendedName>
        <fullName evidence="5">Glutathione S-transferase</fullName>
    </recommendedName>
</protein>
<dbReference type="Gene3D" id="3.40.30.10">
    <property type="entry name" value="Glutaredoxin"/>
    <property type="match status" value="1"/>
</dbReference>
<dbReference type="PROSITE" id="PS50404">
    <property type="entry name" value="GST_NTER"/>
    <property type="match status" value="1"/>
</dbReference>
<dbReference type="InterPro" id="IPR004045">
    <property type="entry name" value="Glutathione_S-Trfase_N"/>
</dbReference>
<sequence>MSAPKLKLSYFDIEGAGEQVRLAFSLAGIPFEDDRVKFPEWKELKPKTPYGKLPILTIDDGEMKTQSQAMLRYAASIDPTGTLYPTEKLYEIEECLGLVKDLQDSWTPRLYIGMRPSTFGYPEDFTKTEEGKAKVETMRKEWVEKELPEFLSWIAAKIEKNGGTFMCGGDKPTIADCVLVPILRGFTKGHVDHVDTECIKKNSPKLVEYVERFCALPEIKGRYTSGLGSA</sequence>
<evidence type="ECO:0008006" key="5">
    <source>
        <dbReference type="Google" id="ProtNLM"/>
    </source>
</evidence>
<dbReference type="CDD" id="cd03039">
    <property type="entry name" value="GST_N_Sigma_like"/>
    <property type="match status" value="1"/>
</dbReference>
<dbReference type="SUPFAM" id="SSF52833">
    <property type="entry name" value="Thioredoxin-like"/>
    <property type="match status" value="1"/>
</dbReference>
<dbReference type="GO" id="GO:0004364">
    <property type="term" value="F:glutathione transferase activity"/>
    <property type="evidence" value="ECO:0007669"/>
    <property type="project" value="TreeGrafter"/>
</dbReference>
<dbReference type="Gene3D" id="1.20.1050.10">
    <property type="match status" value="1"/>
</dbReference>
<evidence type="ECO:0000259" key="2">
    <source>
        <dbReference type="PROSITE" id="PS50405"/>
    </source>
</evidence>
<dbReference type="InterPro" id="IPR036249">
    <property type="entry name" value="Thioredoxin-like_sf"/>
</dbReference>
<dbReference type="GO" id="GO:0006749">
    <property type="term" value="P:glutathione metabolic process"/>
    <property type="evidence" value="ECO:0007669"/>
    <property type="project" value="TreeGrafter"/>
</dbReference>
<gene>
    <name evidence="3" type="ORF">CYCCA115_LOCUS15073</name>
</gene>
<dbReference type="InterPro" id="IPR010987">
    <property type="entry name" value="Glutathione-S-Trfase_C-like"/>
</dbReference>
<dbReference type="InterPro" id="IPR040079">
    <property type="entry name" value="Glutathione_S-Trfase"/>
</dbReference>
<dbReference type="SFLD" id="SFLDS00019">
    <property type="entry name" value="Glutathione_Transferase_(cytos"/>
    <property type="match status" value="1"/>
</dbReference>
<dbReference type="PROSITE" id="PS50405">
    <property type="entry name" value="GST_CTER"/>
    <property type="match status" value="1"/>
</dbReference>
<evidence type="ECO:0000313" key="3">
    <source>
        <dbReference type="EMBL" id="CAJ1954480.1"/>
    </source>
</evidence>
<comment type="caution">
    <text evidence="3">The sequence shown here is derived from an EMBL/GenBank/DDBJ whole genome shotgun (WGS) entry which is preliminary data.</text>
</comment>
<dbReference type="Pfam" id="PF13409">
    <property type="entry name" value="GST_N_2"/>
    <property type="match status" value="1"/>
</dbReference>
<dbReference type="EMBL" id="CAKOGP040001869">
    <property type="protein sequence ID" value="CAJ1954480.1"/>
    <property type="molecule type" value="Genomic_DNA"/>
</dbReference>
<feature type="domain" description="GST C-terminal" evidence="2">
    <location>
        <begin position="84"/>
        <end position="230"/>
    </location>
</feature>
<dbReference type="Proteomes" id="UP001295423">
    <property type="component" value="Unassembled WGS sequence"/>
</dbReference>
<organism evidence="3 4">
    <name type="scientific">Cylindrotheca closterium</name>
    <dbReference type="NCBI Taxonomy" id="2856"/>
    <lineage>
        <taxon>Eukaryota</taxon>
        <taxon>Sar</taxon>
        <taxon>Stramenopiles</taxon>
        <taxon>Ochrophyta</taxon>
        <taxon>Bacillariophyta</taxon>
        <taxon>Bacillariophyceae</taxon>
        <taxon>Bacillariophycidae</taxon>
        <taxon>Bacillariales</taxon>
        <taxon>Bacillariaceae</taxon>
        <taxon>Cylindrotheca</taxon>
    </lineage>
</organism>
<name>A0AAD2FVZ4_9STRA</name>